<dbReference type="EMBL" id="BHXQ01000003">
    <property type="protein sequence ID" value="GCC51530.1"/>
    <property type="molecule type" value="Genomic_DNA"/>
</dbReference>
<accession>A0A401U9H6</accession>
<feature type="transmembrane region" description="Helical" evidence="1">
    <location>
        <begin position="54"/>
        <end position="75"/>
    </location>
</feature>
<dbReference type="AlphaFoldDB" id="A0A401U9H6"/>
<keyword evidence="1" id="KW-0472">Membrane</keyword>
<keyword evidence="1" id="KW-1133">Transmembrane helix</keyword>
<name>A0A401U9H6_9BACT</name>
<dbReference type="PROSITE" id="PS51257">
    <property type="entry name" value="PROKAR_LIPOPROTEIN"/>
    <property type="match status" value="1"/>
</dbReference>
<keyword evidence="3" id="KW-1185">Reference proteome</keyword>
<evidence type="ECO:0000256" key="1">
    <source>
        <dbReference type="SAM" id="Phobius"/>
    </source>
</evidence>
<sequence>MYNMKIWNNWQLVAVACVTLGLAPFFPEPHIWGKLKWIAGGANDMQALDWFDTLFHGLPWLLLLRLLFLKGLSLVQSKEQKI</sequence>
<protein>
    <recommendedName>
        <fullName evidence="4">RND transporter</fullName>
    </recommendedName>
</protein>
<keyword evidence="1" id="KW-0812">Transmembrane</keyword>
<gene>
    <name evidence="2" type="ORF">SanaruYs_17550</name>
</gene>
<evidence type="ECO:0000313" key="2">
    <source>
        <dbReference type="EMBL" id="GCC51530.1"/>
    </source>
</evidence>
<evidence type="ECO:0000313" key="3">
    <source>
        <dbReference type="Proteomes" id="UP000288227"/>
    </source>
</evidence>
<organism evidence="2 3">
    <name type="scientific">Chryseotalea sanaruensis</name>
    <dbReference type="NCBI Taxonomy" id="2482724"/>
    <lineage>
        <taxon>Bacteria</taxon>
        <taxon>Pseudomonadati</taxon>
        <taxon>Bacteroidota</taxon>
        <taxon>Cytophagia</taxon>
        <taxon>Cytophagales</taxon>
        <taxon>Chryseotaleaceae</taxon>
        <taxon>Chryseotalea</taxon>
    </lineage>
</organism>
<reference evidence="2 3" key="1">
    <citation type="submission" date="2018-11" db="EMBL/GenBank/DDBJ databases">
        <title>Chryseotalea sanarue gen. nov., sp., nov., a member of the family Cytophagaceae, isolated from a brackish lake in Hamamatsu Japan.</title>
        <authorList>
            <person name="Maejima Y."/>
            <person name="Iino T."/>
            <person name="Muraguchi Y."/>
            <person name="Fukuda K."/>
            <person name="Ohkuma M."/>
            <person name="Moriuchi R."/>
            <person name="Dohra H."/>
            <person name="Kimbara K."/>
            <person name="Shintani M."/>
        </authorList>
    </citation>
    <scope>NUCLEOTIDE SEQUENCE [LARGE SCALE GENOMIC DNA]</scope>
    <source>
        <strain evidence="2 3">Ys</strain>
    </source>
</reference>
<evidence type="ECO:0008006" key="4">
    <source>
        <dbReference type="Google" id="ProtNLM"/>
    </source>
</evidence>
<dbReference type="Proteomes" id="UP000288227">
    <property type="component" value="Unassembled WGS sequence"/>
</dbReference>
<comment type="caution">
    <text evidence="2">The sequence shown here is derived from an EMBL/GenBank/DDBJ whole genome shotgun (WGS) entry which is preliminary data.</text>
</comment>
<proteinExistence type="predicted"/>